<gene>
    <name evidence="1" type="ORF">ACEZDE_24070</name>
</gene>
<dbReference type="Proteomes" id="UP001592531">
    <property type="component" value="Unassembled WGS sequence"/>
</dbReference>
<sequence length="272" mass="28382">MLQNTGGSRPDDVFDEPRSGRLVAWGNAWLNGATSPDHAADGIRGTDDRHAVEGVDGADGAGLTLALGRLRALGATGLRLALPTAGHPLGLTGPAGFNQQALAVGEAVLTVGAPLPLGLVPEVVGHGPEGDRLIRVLWRAAPVEPGVPADVPQLRDAERELAEALREATALLMRLDVAGGGPAVQRALEAYRRRREPELLAPGYPPRAVRVLQSARQVRALLALAAVDHGAAVSAGEMTAREAAMRPLGRAARRATVAAYNAMVDEPAREER</sequence>
<evidence type="ECO:0000313" key="1">
    <source>
        <dbReference type="EMBL" id="MFC1419688.1"/>
    </source>
</evidence>
<dbReference type="EMBL" id="JBHFAB010000020">
    <property type="protein sequence ID" value="MFC1419688.1"/>
    <property type="molecule type" value="Genomic_DNA"/>
</dbReference>
<evidence type="ECO:0000313" key="2">
    <source>
        <dbReference type="Proteomes" id="UP001592531"/>
    </source>
</evidence>
<accession>A0ABV6W107</accession>
<comment type="caution">
    <text evidence="1">The sequence shown here is derived from an EMBL/GenBank/DDBJ whole genome shotgun (WGS) entry which is preliminary data.</text>
</comment>
<keyword evidence="2" id="KW-1185">Reference proteome</keyword>
<evidence type="ECO:0008006" key="3">
    <source>
        <dbReference type="Google" id="ProtNLM"/>
    </source>
</evidence>
<protein>
    <recommendedName>
        <fullName evidence="3">Acyl-CoA dehydrogenase/oxidase C-terminal domain-containing protein</fullName>
    </recommendedName>
</protein>
<name>A0ABV6W107_9ACTN</name>
<organism evidence="1 2">
    <name type="scientific">Streptacidiphilus cavernicola</name>
    <dbReference type="NCBI Taxonomy" id="3342716"/>
    <lineage>
        <taxon>Bacteria</taxon>
        <taxon>Bacillati</taxon>
        <taxon>Actinomycetota</taxon>
        <taxon>Actinomycetes</taxon>
        <taxon>Kitasatosporales</taxon>
        <taxon>Streptomycetaceae</taxon>
        <taxon>Streptacidiphilus</taxon>
    </lineage>
</organism>
<proteinExistence type="predicted"/>
<reference evidence="1 2" key="1">
    <citation type="submission" date="2024-09" db="EMBL/GenBank/DDBJ databases">
        <authorList>
            <person name="Lee S.D."/>
        </authorList>
    </citation>
    <scope>NUCLEOTIDE SEQUENCE [LARGE SCALE GENOMIC DNA]</scope>
    <source>
        <strain evidence="1 2">N8-3</strain>
    </source>
</reference>
<dbReference type="RefSeq" id="WP_380539451.1">
    <property type="nucleotide sequence ID" value="NZ_JBHFAB010000020.1"/>
</dbReference>